<dbReference type="Gene3D" id="3.30.2410.10">
    <property type="entry name" value="Hect, E3 ligase catalytic domain"/>
    <property type="match status" value="1"/>
</dbReference>
<feature type="domain" description="HECT" evidence="9">
    <location>
        <begin position="492"/>
        <end position="818"/>
    </location>
</feature>
<accession>A0A7S0CQN2</accession>
<keyword evidence="4" id="KW-0963">Cytoplasm</keyword>
<sequence length="818" mass="92484">MSQNTSTASTKDEAAAAPAAKAEKSQATAKDRKEEAKRLIMQYFKQLTEGCDNNKCSNAYCASSSGLKKLSKKEALKKAIGLARRKTKPPLCKPCTTDSSSAKNSTGATGSSSKPEVKESTVETLQLSAFEKAIKEADSCSQANGGKPDYKIAIRMIGNVFGNDIALSSSFTLGSELKVTEKDSGVDLKAVTEFYNLVEKADLTTVLNDTIDRFTQSVLYKPMRKEAPLLELRKYLILLENPAFLDPDSHLIFRRLGEIIFKLPKERKDILVNWFANYSPSQMEELIGRIQQYITVRWYTNRAVEDLKRGTIVLELLYRANELWMNHQLHVYDEDRGFRSPRRRGPTQDSKTDSKASGANDSKGSSTNVIISSEGERHEALVNPAMFNNDAVNSELSIKSDYKRWIEDKPFSFCKYAFILDASSKRDVLNIDAKFQMGERFREAMLARLYIGSAAPQPYLVLRVRRTNLIRDAMVQIQNARIENMRDDDDSDNLYFKKPLKIKFEGEEGVDEGGVQKEFFQLVVAQLFDPNYAMFVYNKDTRICWFNKNSVSSDEEFELVGIVLGLAVYNGVILDLRFPMTVYKKLMGEELTLKDLEDIDPEMAKGLKGLLAFKGDVENTYCRNFSVTEEAFGATKIVELKKGGANIPLTAKNRLEYVRLYTKYLLNDSVQRQFAAFKNGFTKVCGGPALKLFRPEELHMLICGSEELDFDALERKTRYEGGYTKDTPIIKDLWKILRKFTLKQKKQFLMFCTGSDRAPINGLSDLSFTIARNGPDSERLPTSHTCFNHLLLPQYTTTEKLERNLMIAVQNCKGFGLL</sequence>
<evidence type="ECO:0000256" key="1">
    <source>
        <dbReference type="ARBA" id="ARBA00000885"/>
    </source>
</evidence>
<keyword evidence="5" id="KW-0808">Transferase</keyword>
<dbReference type="EC" id="2.3.2.26" evidence="3"/>
<organism evidence="10">
    <name type="scientific">Amorphochlora amoebiformis</name>
    <dbReference type="NCBI Taxonomy" id="1561963"/>
    <lineage>
        <taxon>Eukaryota</taxon>
        <taxon>Sar</taxon>
        <taxon>Rhizaria</taxon>
        <taxon>Cercozoa</taxon>
        <taxon>Chlorarachniophyceae</taxon>
        <taxon>Amorphochlora</taxon>
    </lineage>
</organism>
<evidence type="ECO:0000256" key="8">
    <source>
        <dbReference type="SAM" id="MobiDB-lite"/>
    </source>
</evidence>
<evidence type="ECO:0000256" key="5">
    <source>
        <dbReference type="ARBA" id="ARBA00022679"/>
    </source>
</evidence>
<evidence type="ECO:0000259" key="9">
    <source>
        <dbReference type="PROSITE" id="PS50237"/>
    </source>
</evidence>
<dbReference type="SMART" id="SM00119">
    <property type="entry name" value="HECTc"/>
    <property type="match status" value="1"/>
</dbReference>
<dbReference type="Gene3D" id="6.10.130.10">
    <property type="entry name" value="Ubiquitin-protein ligase E3A, N-terminal zinc-binding domain (AZUL)"/>
    <property type="match status" value="1"/>
</dbReference>
<feature type="region of interest" description="Disordered" evidence="8">
    <location>
        <begin position="1"/>
        <end position="33"/>
    </location>
</feature>
<dbReference type="InterPro" id="IPR000569">
    <property type="entry name" value="HECT_dom"/>
</dbReference>
<dbReference type="Gene3D" id="3.90.1750.10">
    <property type="entry name" value="Hect, E3 ligase catalytic domains"/>
    <property type="match status" value="1"/>
</dbReference>
<evidence type="ECO:0000256" key="7">
    <source>
        <dbReference type="PROSITE-ProRule" id="PRU00104"/>
    </source>
</evidence>
<protein>
    <recommendedName>
        <fullName evidence="3">HECT-type E3 ubiquitin transferase</fullName>
        <ecNumber evidence="3">2.3.2.26</ecNumber>
    </recommendedName>
</protein>
<keyword evidence="6 7" id="KW-0833">Ubl conjugation pathway</keyword>
<comment type="catalytic activity">
    <reaction evidence="1">
        <text>S-ubiquitinyl-[E2 ubiquitin-conjugating enzyme]-L-cysteine + [acceptor protein]-L-lysine = [E2 ubiquitin-conjugating enzyme]-L-cysteine + N(6)-ubiquitinyl-[acceptor protein]-L-lysine.</text>
        <dbReference type="EC" id="2.3.2.26"/>
    </reaction>
</comment>
<dbReference type="PANTHER" id="PTHR45700:SF8">
    <property type="entry name" value="HECT-TYPE E3 UBIQUITIN TRANSFERASE"/>
    <property type="match status" value="1"/>
</dbReference>
<gene>
    <name evidence="10" type="ORF">LAMO00422_LOCUS1318</name>
</gene>
<dbReference type="PROSITE" id="PS50237">
    <property type="entry name" value="HECT"/>
    <property type="match status" value="1"/>
</dbReference>
<dbReference type="Gene3D" id="3.30.2160.10">
    <property type="entry name" value="Hect, E3 ligase catalytic domain"/>
    <property type="match status" value="1"/>
</dbReference>
<feature type="region of interest" description="Disordered" evidence="8">
    <location>
        <begin position="336"/>
        <end position="368"/>
    </location>
</feature>
<evidence type="ECO:0000256" key="2">
    <source>
        <dbReference type="ARBA" id="ARBA00004496"/>
    </source>
</evidence>
<evidence type="ECO:0000256" key="6">
    <source>
        <dbReference type="ARBA" id="ARBA00022786"/>
    </source>
</evidence>
<comment type="subcellular location">
    <subcellularLocation>
        <location evidence="2">Cytoplasm</location>
    </subcellularLocation>
</comment>
<feature type="compositionally biased region" description="Polar residues" evidence="8">
    <location>
        <begin position="355"/>
        <end position="368"/>
    </location>
</feature>
<reference evidence="10" key="1">
    <citation type="submission" date="2021-01" db="EMBL/GenBank/DDBJ databases">
        <authorList>
            <person name="Corre E."/>
            <person name="Pelletier E."/>
            <person name="Niang G."/>
            <person name="Scheremetjew M."/>
            <person name="Finn R."/>
            <person name="Kale V."/>
            <person name="Holt S."/>
            <person name="Cochrane G."/>
            <person name="Meng A."/>
            <person name="Brown T."/>
            <person name="Cohen L."/>
        </authorList>
    </citation>
    <scope>NUCLEOTIDE SEQUENCE</scope>
    <source>
        <strain evidence="10">CCMP2058</strain>
    </source>
</reference>
<feature type="compositionally biased region" description="Basic and acidic residues" evidence="8">
    <location>
        <begin position="21"/>
        <end position="33"/>
    </location>
</feature>
<dbReference type="CDD" id="cd00078">
    <property type="entry name" value="HECTc"/>
    <property type="match status" value="1"/>
</dbReference>
<dbReference type="FunFam" id="3.30.2410.10:FF:000003">
    <property type="entry name" value="probable E3 ubiquitin-protein ligase HERC4 isoform X1"/>
    <property type="match status" value="1"/>
</dbReference>
<dbReference type="EMBL" id="HBEM01001840">
    <property type="protein sequence ID" value="CAD8430698.1"/>
    <property type="molecule type" value="Transcribed_RNA"/>
</dbReference>
<dbReference type="PANTHER" id="PTHR45700">
    <property type="entry name" value="UBIQUITIN-PROTEIN LIGASE E3C"/>
    <property type="match status" value="1"/>
</dbReference>
<dbReference type="InterPro" id="IPR032353">
    <property type="entry name" value="AZUL"/>
</dbReference>
<evidence type="ECO:0000313" key="10">
    <source>
        <dbReference type="EMBL" id="CAD8430698.1"/>
    </source>
</evidence>
<dbReference type="InterPro" id="IPR042556">
    <property type="entry name" value="AZUL_sf"/>
</dbReference>
<dbReference type="GO" id="GO:0061630">
    <property type="term" value="F:ubiquitin protein ligase activity"/>
    <property type="evidence" value="ECO:0007669"/>
    <property type="project" value="UniProtKB-EC"/>
</dbReference>
<feature type="compositionally biased region" description="Low complexity" evidence="8">
    <location>
        <begin position="1"/>
        <end position="20"/>
    </location>
</feature>
<dbReference type="GO" id="GO:0000209">
    <property type="term" value="P:protein polyubiquitination"/>
    <property type="evidence" value="ECO:0007669"/>
    <property type="project" value="InterPro"/>
</dbReference>
<dbReference type="InterPro" id="IPR035983">
    <property type="entry name" value="Hect_E3_ubiquitin_ligase"/>
</dbReference>
<dbReference type="FunFam" id="3.30.2160.10:FF:000004">
    <property type="entry name" value="probable E3 ubiquitin-protein ligase HERC4 isoform X1"/>
    <property type="match status" value="1"/>
</dbReference>
<dbReference type="InterPro" id="IPR044611">
    <property type="entry name" value="E3A/B/C-like"/>
</dbReference>
<dbReference type="GO" id="GO:0005737">
    <property type="term" value="C:cytoplasm"/>
    <property type="evidence" value="ECO:0007669"/>
    <property type="project" value="UniProtKB-SubCell"/>
</dbReference>
<feature type="active site" description="Glycyl thioester intermediate" evidence="7">
    <location>
        <position position="786"/>
    </location>
</feature>
<evidence type="ECO:0000256" key="3">
    <source>
        <dbReference type="ARBA" id="ARBA00012485"/>
    </source>
</evidence>
<dbReference type="Pfam" id="PF16558">
    <property type="entry name" value="AZUL"/>
    <property type="match status" value="1"/>
</dbReference>
<dbReference type="SUPFAM" id="SSF56204">
    <property type="entry name" value="Hect, E3 ligase catalytic domain"/>
    <property type="match status" value="1"/>
</dbReference>
<feature type="region of interest" description="Disordered" evidence="8">
    <location>
        <begin position="90"/>
        <end position="119"/>
    </location>
</feature>
<evidence type="ECO:0000256" key="4">
    <source>
        <dbReference type="ARBA" id="ARBA00022490"/>
    </source>
</evidence>
<proteinExistence type="predicted"/>
<dbReference type="Pfam" id="PF00632">
    <property type="entry name" value="HECT"/>
    <property type="match status" value="1"/>
</dbReference>
<feature type="compositionally biased region" description="Polar residues" evidence="8">
    <location>
        <begin position="96"/>
        <end position="114"/>
    </location>
</feature>
<dbReference type="AlphaFoldDB" id="A0A7S0CQN2"/>
<name>A0A7S0CQN2_9EUKA</name>